<proteinExistence type="inferred from homology"/>
<evidence type="ECO:0000256" key="4">
    <source>
        <dbReference type="SAM" id="Phobius"/>
    </source>
</evidence>
<dbReference type="Pfam" id="PF25917">
    <property type="entry name" value="BSH_RND"/>
    <property type="match status" value="1"/>
</dbReference>
<keyword evidence="9" id="KW-1185">Reference proteome</keyword>
<feature type="domain" description="CusB-like beta-barrel" evidence="6">
    <location>
        <begin position="205"/>
        <end position="276"/>
    </location>
</feature>
<gene>
    <name evidence="8" type="ORF">IEE83_18385</name>
</gene>
<comment type="caution">
    <text evidence="8">The sequence shown here is derived from an EMBL/GenBank/DDBJ whole genome shotgun (WGS) entry which is preliminary data.</text>
</comment>
<dbReference type="RefSeq" id="WP_194121958.1">
    <property type="nucleotide sequence ID" value="NZ_JACYGY010000001.1"/>
</dbReference>
<accession>A0ABR9WED8</accession>
<dbReference type="SUPFAM" id="SSF111369">
    <property type="entry name" value="HlyD-like secretion proteins"/>
    <property type="match status" value="1"/>
</dbReference>
<evidence type="ECO:0000256" key="1">
    <source>
        <dbReference type="ARBA" id="ARBA00004196"/>
    </source>
</evidence>
<reference evidence="9" key="1">
    <citation type="submission" date="2023-07" db="EMBL/GenBank/DDBJ databases">
        <title>Dyadobacter sp. nov 'subterranea' isolated from contaminted grondwater.</title>
        <authorList>
            <person name="Szabo I."/>
            <person name="Al-Omari J."/>
            <person name="Szerdahelyi S.G."/>
            <person name="Rado J."/>
        </authorList>
    </citation>
    <scope>NUCLEOTIDE SEQUENCE [LARGE SCALE GENOMIC DNA]</scope>
    <source>
        <strain evidence="9">UP-52</strain>
    </source>
</reference>
<dbReference type="InterPro" id="IPR058792">
    <property type="entry name" value="Beta-barrel_RND_2"/>
</dbReference>
<dbReference type="PANTHER" id="PTHR30469">
    <property type="entry name" value="MULTIDRUG RESISTANCE PROTEIN MDTA"/>
    <property type="match status" value="1"/>
</dbReference>
<keyword evidence="3" id="KW-0813">Transport</keyword>
<dbReference type="InterPro" id="IPR006143">
    <property type="entry name" value="RND_pump_MFP"/>
</dbReference>
<name>A0ABR9WED8_9BACT</name>
<dbReference type="Pfam" id="PF25954">
    <property type="entry name" value="Beta-barrel_RND_2"/>
    <property type="match status" value="1"/>
</dbReference>
<protein>
    <submittedName>
        <fullName evidence="8">Efflux RND transporter periplasmic adaptor subunit</fullName>
    </submittedName>
</protein>
<dbReference type="EMBL" id="JACYGY010000001">
    <property type="protein sequence ID" value="MBE9463856.1"/>
    <property type="molecule type" value="Genomic_DNA"/>
</dbReference>
<evidence type="ECO:0000256" key="2">
    <source>
        <dbReference type="ARBA" id="ARBA00009477"/>
    </source>
</evidence>
<feature type="transmembrane region" description="Helical" evidence="4">
    <location>
        <begin position="6"/>
        <end position="25"/>
    </location>
</feature>
<evidence type="ECO:0000256" key="3">
    <source>
        <dbReference type="ARBA" id="ARBA00022448"/>
    </source>
</evidence>
<feature type="domain" description="Multidrug resistance protein MdtA-like barrel-sandwich hybrid" evidence="5">
    <location>
        <begin position="70"/>
        <end position="197"/>
    </location>
</feature>
<sequence length="356" mass="38230">MKSKRIITILIIALIPIAIIIRLTVNKNKLEDAKKPVDRSNVSIKVTVDTVSLKTVDGSVTQPATLITDNVATIAAETAGKISSLSIELGSSVRKGQVIGHIDVTENQQKLQAAELSITKLTSDYERSKVLLAGSATNANAVTDAKYELDAKKLEAAQLRTQISRANIISPSSGVITDRQKIAGEYVTTGTIIATVTNVNTLKANVSVPESQVFYIKTGQKAIITSDAYPAERFTGSVNYVSPKGDDNHNYAVQLAITNTGSVQLKAGLYVHVEFTYPKAKQSFLMINKNALTEGVKNPVVFVYKNGVVEKRKLVTGSEQGDFIEVKTGLSVGELVVTNGQINLSEGSKAQIIKVK</sequence>
<dbReference type="Gene3D" id="2.40.30.170">
    <property type="match status" value="1"/>
</dbReference>
<evidence type="ECO:0000259" key="6">
    <source>
        <dbReference type="Pfam" id="PF25954"/>
    </source>
</evidence>
<evidence type="ECO:0000259" key="5">
    <source>
        <dbReference type="Pfam" id="PF25917"/>
    </source>
</evidence>
<evidence type="ECO:0000313" key="9">
    <source>
        <dbReference type="Proteomes" id="UP000634134"/>
    </source>
</evidence>
<dbReference type="InterPro" id="IPR058627">
    <property type="entry name" value="MdtA-like_C"/>
</dbReference>
<dbReference type="NCBIfam" id="TIGR01730">
    <property type="entry name" value="RND_mfp"/>
    <property type="match status" value="1"/>
</dbReference>
<dbReference type="Proteomes" id="UP000634134">
    <property type="component" value="Unassembled WGS sequence"/>
</dbReference>
<feature type="domain" description="Multidrug resistance protein MdtA-like C-terminal permuted SH3" evidence="7">
    <location>
        <begin position="287"/>
        <end position="340"/>
    </location>
</feature>
<keyword evidence="4" id="KW-1133">Transmembrane helix</keyword>
<evidence type="ECO:0000313" key="8">
    <source>
        <dbReference type="EMBL" id="MBE9463856.1"/>
    </source>
</evidence>
<dbReference type="Gene3D" id="2.40.420.20">
    <property type="match status" value="1"/>
</dbReference>
<comment type="subcellular location">
    <subcellularLocation>
        <location evidence="1">Cell envelope</location>
    </subcellularLocation>
</comment>
<keyword evidence="4" id="KW-0472">Membrane</keyword>
<comment type="similarity">
    <text evidence="2">Belongs to the membrane fusion protein (MFP) (TC 8.A.1) family.</text>
</comment>
<dbReference type="Pfam" id="PF25967">
    <property type="entry name" value="RND-MFP_C"/>
    <property type="match status" value="1"/>
</dbReference>
<dbReference type="Gene3D" id="2.40.50.100">
    <property type="match status" value="1"/>
</dbReference>
<dbReference type="InterPro" id="IPR058625">
    <property type="entry name" value="MdtA-like_BSH"/>
</dbReference>
<keyword evidence="4" id="KW-0812">Transmembrane</keyword>
<organism evidence="8 9">
    <name type="scientific">Dyadobacter subterraneus</name>
    <dbReference type="NCBI Taxonomy" id="2773304"/>
    <lineage>
        <taxon>Bacteria</taxon>
        <taxon>Pseudomonadati</taxon>
        <taxon>Bacteroidota</taxon>
        <taxon>Cytophagia</taxon>
        <taxon>Cytophagales</taxon>
        <taxon>Spirosomataceae</taxon>
        <taxon>Dyadobacter</taxon>
    </lineage>
</organism>
<dbReference type="PANTHER" id="PTHR30469:SF38">
    <property type="entry name" value="HLYD FAMILY SECRETION PROTEIN"/>
    <property type="match status" value="1"/>
</dbReference>
<evidence type="ECO:0000259" key="7">
    <source>
        <dbReference type="Pfam" id="PF25967"/>
    </source>
</evidence>